<sequence>MGRAGSAARDRRLRPARRAGNAPLRHKPGSHRCRSAAMVPRPRFGSRMPLFRLLLVLGLIALCGACGRRGPLEAPQAAAPAASRPALPGTVGAGEGAAEEEDPALPPTLDTPGIAQPSKQSSRNTRKRYTVPQGPFPLDPLL</sequence>
<evidence type="ECO:0000313" key="3">
    <source>
        <dbReference type="Proteomes" id="UP000008207"/>
    </source>
</evidence>
<dbReference type="EMBL" id="CP001349">
    <property type="protein sequence ID" value="ACL56673.1"/>
    <property type="molecule type" value="Genomic_DNA"/>
</dbReference>
<dbReference type="HOGENOM" id="CLU_1813554_0_0_5"/>
<dbReference type="AlphaFoldDB" id="B8IQX1"/>
<accession>B8IQX1</accession>
<feature type="compositionally biased region" description="Basic residues" evidence="1">
    <location>
        <begin position="24"/>
        <end position="34"/>
    </location>
</feature>
<keyword evidence="3" id="KW-1185">Reference proteome</keyword>
<evidence type="ECO:0000313" key="2">
    <source>
        <dbReference type="EMBL" id="ACL56673.1"/>
    </source>
</evidence>
<feature type="compositionally biased region" description="Low complexity" evidence="1">
    <location>
        <begin position="72"/>
        <end position="90"/>
    </location>
</feature>
<proteinExistence type="predicted"/>
<evidence type="ECO:0000256" key="1">
    <source>
        <dbReference type="SAM" id="MobiDB-lite"/>
    </source>
</evidence>
<gene>
    <name evidence="2" type="ordered locus">Mnod_1683</name>
</gene>
<name>B8IQX1_METNO</name>
<feature type="region of interest" description="Disordered" evidence="1">
    <location>
        <begin position="1"/>
        <end position="38"/>
    </location>
</feature>
<feature type="region of interest" description="Disordered" evidence="1">
    <location>
        <begin position="72"/>
        <end position="142"/>
    </location>
</feature>
<protein>
    <submittedName>
        <fullName evidence="2">Uncharacterized protein</fullName>
    </submittedName>
</protein>
<dbReference type="KEGG" id="mno:Mnod_1683"/>
<dbReference type="Proteomes" id="UP000008207">
    <property type="component" value="Chromosome"/>
</dbReference>
<dbReference type="eggNOG" id="ENOG502ZNNR">
    <property type="taxonomic scope" value="Bacteria"/>
</dbReference>
<reference evidence="2 3" key="1">
    <citation type="submission" date="2009-01" db="EMBL/GenBank/DDBJ databases">
        <title>Complete sequence of chromosome of Methylobacterium nodulans ORS 2060.</title>
        <authorList>
            <consortium name="US DOE Joint Genome Institute"/>
            <person name="Lucas S."/>
            <person name="Copeland A."/>
            <person name="Lapidus A."/>
            <person name="Glavina del Rio T."/>
            <person name="Dalin E."/>
            <person name="Tice H."/>
            <person name="Bruce D."/>
            <person name="Goodwin L."/>
            <person name="Pitluck S."/>
            <person name="Sims D."/>
            <person name="Brettin T."/>
            <person name="Detter J.C."/>
            <person name="Han C."/>
            <person name="Larimer F."/>
            <person name="Land M."/>
            <person name="Hauser L."/>
            <person name="Kyrpides N."/>
            <person name="Ivanova N."/>
            <person name="Marx C.J."/>
            <person name="Richardson P."/>
        </authorList>
    </citation>
    <scope>NUCLEOTIDE SEQUENCE [LARGE SCALE GENOMIC DNA]</scope>
    <source>
        <strain evidence="3">LMG 21967 / CNCM I-2342 / ORS 2060</strain>
    </source>
</reference>
<organism evidence="2 3">
    <name type="scientific">Methylobacterium nodulans (strain LMG 21967 / CNCM I-2342 / ORS 2060)</name>
    <dbReference type="NCBI Taxonomy" id="460265"/>
    <lineage>
        <taxon>Bacteria</taxon>
        <taxon>Pseudomonadati</taxon>
        <taxon>Pseudomonadota</taxon>
        <taxon>Alphaproteobacteria</taxon>
        <taxon>Hyphomicrobiales</taxon>
        <taxon>Methylobacteriaceae</taxon>
        <taxon>Methylobacterium</taxon>
    </lineage>
</organism>